<feature type="region of interest" description="Disordered" evidence="2">
    <location>
        <begin position="437"/>
        <end position="533"/>
    </location>
</feature>
<feature type="region of interest" description="Disordered" evidence="2">
    <location>
        <begin position="569"/>
        <end position="590"/>
    </location>
</feature>
<dbReference type="RefSeq" id="WP_254011991.1">
    <property type="nucleotide sequence ID" value="NZ_JAMZMM010000099.1"/>
</dbReference>
<protein>
    <submittedName>
        <fullName evidence="4">DUF4157 domain-containing protein</fullName>
    </submittedName>
</protein>
<feature type="region of interest" description="Disordered" evidence="2">
    <location>
        <begin position="1109"/>
        <end position="1132"/>
    </location>
</feature>
<feature type="compositionally biased region" description="Low complexity" evidence="2">
    <location>
        <begin position="377"/>
        <end position="393"/>
    </location>
</feature>
<feature type="region of interest" description="Disordered" evidence="2">
    <location>
        <begin position="325"/>
        <end position="414"/>
    </location>
</feature>
<feature type="region of interest" description="Disordered" evidence="2">
    <location>
        <begin position="61"/>
        <end position="164"/>
    </location>
</feature>
<dbReference type="Proteomes" id="UP001204953">
    <property type="component" value="Unassembled WGS sequence"/>
</dbReference>
<feature type="compositionally biased region" description="Basic and acidic residues" evidence="2">
    <location>
        <begin position="192"/>
        <end position="201"/>
    </location>
</feature>
<comment type="caution">
    <text evidence="4">The sequence shown here is derived from an EMBL/GenBank/DDBJ whole genome shotgun (WGS) entry which is preliminary data.</text>
</comment>
<keyword evidence="1" id="KW-0175">Coiled coil</keyword>
<feature type="region of interest" description="Disordered" evidence="2">
    <location>
        <begin position="188"/>
        <end position="227"/>
    </location>
</feature>
<name>A0AAE3GR72_9CYAN</name>
<dbReference type="InterPro" id="IPR025295">
    <property type="entry name" value="eCIS_core_dom"/>
</dbReference>
<keyword evidence="5" id="KW-1185">Reference proteome</keyword>
<reference evidence="4" key="1">
    <citation type="submission" date="2022-06" db="EMBL/GenBank/DDBJ databases">
        <title>New cyanobacteria of genus Symplocastrum in benthos of Lake Baikal.</title>
        <authorList>
            <person name="Sorokovikova E."/>
            <person name="Tikhonova I."/>
            <person name="Krasnopeev A."/>
            <person name="Evseev P."/>
            <person name="Gladkikh A."/>
            <person name="Belykh O."/>
        </authorList>
    </citation>
    <scope>NUCLEOTIDE SEQUENCE</scope>
    <source>
        <strain evidence="4">BBK-W-15</strain>
    </source>
</reference>
<feature type="compositionally biased region" description="Polar residues" evidence="2">
    <location>
        <begin position="339"/>
        <end position="354"/>
    </location>
</feature>
<dbReference type="Pfam" id="PF13699">
    <property type="entry name" value="eCIS_core"/>
    <property type="match status" value="1"/>
</dbReference>
<feature type="compositionally biased region" description="Polar residues" evidence="2">
    <location>
        <begin position="119"/>
        <end position="128"/>
    </location>
</feature>
<evidence type="ECO:0000313" key="5">
    <source>
        <dbReference type="Proteomes" id="UP001204953"/>
    </source>
</evidence>
<evidence type="ECO:0000313" key="4">
    <source>
        <dbReference type="EMBL" id="MCP2729206.1"/>
    </source>
</evidence>
<feature type="compositionally biased region" description="Low complexity" evidence="2">
    <location>
        <begin position="578"/>
        <end position="590"/>
    </location>
</feature>
<organism evidence="4 5">
    <name type="scientific">Limnofasciculus baicalensis BBK-W-15</name>
    <dbReference type="NCBI Taxonomy" id="2699891"/>
    <lineage>
        <taxon>Bacteria</taxon>
        <taxon>Bacillati</taxon>
        <taxon>Cyanobacteriota</taxon>
        <taxon>Cyanophyceae</taxon>
        <taxon>Coleofasciculales</taxon>
        <taxon>Coleofasciculaceae</taxon>
        <taxon>Limnofasciculus</taxon>
        <taxon>Limnofasciculus baicalensis</taxon>
    </lineage>
</organism>
<feature type="compositionally biased region" description="Basic and acidic residues" evidence="2">
    <location>
        <begin position="462"/>
        <end position="477"/>
    </location>
</feature>
<dbReference type="EMBL" id="JAMZMM010000099">
    <property type="protein sequence ID" value="MCP2729206.1"/>
    <property type="molecule type" value="Genomic_DNA"/>
</dbReference>
<feature type="compositionally biased region" description="Basic and acidic residues" evidence="2">
    <location>
        <begin position="1114"/>
        <end position="1132"/>
    </location>
</feature>
<feature type="domain" description="eCIS core" evidence="3">
    <location>
        <begin position="224"/>
        <end position="300"/>
    </location>
</feature>
<accession>A0AAE3GR72</accession>
<feature type="region of interest" description="Disordered" evidence="2">
    <location>
        <begin position="1"/>
        <end position="31"/>
    </location>
</feature>
<feature type="compositionally biased region" description="Polar residues" evidence="2">
    <location>
        <begin position="12"/>
        <end position="21"/>
    </location>
</feature>
<feature type="region of interest" description="Disordered" evidence="2">
    <location>
        <begin position="1313"/>
        <end position="1345"/>
    </location>
</feature>
<evidence type="ECO:0000256" key="2">
    <source>
        <dbReference type="SAM" id="MobiDB-lite"/>
    </source>
</evidence>
<feature type="coiled-coil region" evidence="1">
    <location>
        <begin position="767"/>
        <end position="820"/>
    </location>
</feature>
<feature type="compositionally biased region" description="Basic and acidic residues" evidence="2">
    <location>
        <begin position="1322"/>
        <end position="1345"/>
    </location>
</feature>
<gene>
    <name evidence="4" type="ORF">NJ959_12135</name>
</gene>
<feature type="compositionally biased region" description="Basic and acidic residues" evidence="2">
    <location>
        <begin position="361"/>
        <end position="375"/>
    </location>
</feature>
<feature type="compositionally biased region" description="Polar residues" evidence="2">
    <location>
        <begin position="443"/>
        <end position="461"/>
    </location>
</feature>
<feature type="compositionally biased region" description="Polar residues" evidence="2">
    <location>
        <begin position="204"/>
        <end position="218"/>
    </location>
</feature>
<evidence type="ECO:0000256" key="1">
    <source>
        <dbReference type="SAM" id="Coils"/>
    </source>
</evidence>
<proteinExistence type="predicted"/>
<evidence type="ECO:0000259" key="3">
    <source>
        <dbReference type="Pfam" id="PF13699"/>
    </source>
</evidence>
<sequence length="1345" mass="147346">MSGRDWLRKKSSLPSSRTSFPNPRGQRRFKVPQARKNLVQLSPEQLKNLASFGYNAFKLPVNVQEEPSTTDDITGNEAESEPSLDGSVNEQASLPLPDDTTAAQPEIEAIEVPAPASGEVSQIQQMSDTDGDEAQQLQEKSESEITENQSETLDTEKEGKPSAYPAANFIDIPVYTANSQIGIQPKLTPFRLENESQHEDESGISAQSNLEETIQQKRGSGDALSDDVRQPMESAFGADFSGVKVHTDSTSDKLNKSIQAKAFTTGKDIFFKQGEYQPQNQEGQELIAHELTHVVQQTGAIQPKSIRKLARKENKLQAKKLYATEKQIIQRKENPQPATPSSTAKSGNIASPQNDPAFKIVVDRAKKVAQQEKNHPPAGQKSAEAQAAAIPPANEVTSKAQHRQVEEINQQQPGKFNAAAFKAALMEKIAAVTPQTLEEADNFKNNNKINSVKGDLSSQVTAEKKQAADSIENKTKESPNTSGIPAKPVTPLPPNQIGSPTSDIGASAAAPKPKSEAEVSLQAGSQSLDKQMTDAKVTEEQLAKSNEPQFQGALAAKNTAETQANTAPTAYRQEEKATLTQAQGEAQTTAQNQLQGMDGNRAQLLTQIVGIQGQTKGQDEGKRAEVANHIQGIYNKTKQTVEKSLGELDKQVNQEFDQGAAAAKTEFENYVTQRMDAYKEERYSGVLGKGKWVKDKLFGMPSEVNAFYQEGKKQYLASMGKTIDKIANLVANKLNTAKAEIAKGKQDIQKYVTSLPQNLRQVGQEAAQNIQGQFDELEQSVDNKQNELVDSLAQKYNENLQAIDAKIEEMKAENRGLVDKATDAIAGTIKTIMQLKDMLMGVLAKAASAVANIIKDPIGFLGNLVSGIKQGFDNFVGNIITHLQTGLMGWLTGAMGALGLQLPEDIFSLQGIFSLVTQILGTTWNYIRMKAVKMFGEPIVKGMEKTVEIFQIIANKGPMGLWEHVQEHFGDLKETVIEEIKGMLITQVITAGVKWIIGLLNPASAFVKAAMAIYDIVMFFVNQGSQVVELVSAITDAVVAIASGAVGGAAKLVENALAKSLPVVIGFLASLLGIGDLAKKVQGIVGKIRQRIDLAIDKVLQKAKSLFKGKKGKGNKEDQEGKPDERTKDEKEADLKKALGEADTLLKGQNLSSDEVKKHLPDIKLKYDLTSLELVVDKESSKTETVHIKGVINPEGETPKRDLMRETKYIKDGMLKEQYRSKDKIRKRFYGSNKPYSAEAIERRNQLLTKYQVDKDNWKDPISGKVVPKSDVTIEHAPSVMSHWNDTGYNTDQPTRRNWFTFAGRLDELKIMSRSQNSSDGAKSKMEGEYRFDIGEKFKGPDERD</sequence>